<dbReference type="AlphaFoldDB" id="A0A0D3M5J9"/>
<keyword evidence="7" id="KW-0811">Translocation</keyword>
<dbReference type="InterPro" id="IPR023201">
    <property type="entry name" value="SecY_dom_sf"/>
</dbReference>
<dbReference type="GO" id="GO:0016020">
    <property type="term" value="C:membrane"/>
    <property type="evidence" value="ECO:0007669"/>
    <property type="project" value="UniProtKB-SubCell"/>
</dbReference>
<organism evidence="10">
    <name type="scientific">Trachydiscus minutus</name>
    <dbReference type="NCBI Taxonomy" id="1032745"/>
    <lineage>
        <taxon>Eukaryota</taxon>
        <taxon>Sar</taxon>
        <taxon>Stramenopiles</taxon>
        <taxon>Ochrophyta</taxon>
        <taxon>Eustigmatophyceae</taxon>
        <taxon>Goniochloridales</taxon>
        <taxon>Goniochloridaceae</taxon>
        <taxon>Trachydiscus</taxon>
    </lineage>
</organism>
<dbReference type="PRINTS" id="PR00303">
    <property type="entry name" value="SECYTRNLCASE"/>
</dbReference>
<dbReference type="PIRSF" id="PIRSF004557">
    <property type="entry name" value="SecY"/>
    <property type="match status" value="1"/>
</dbReference>
<accession>A0A0D3M5J9</accession>
<dbReference type="EMBL" id="KJ624065">
    <property type="protein sequence ID" value="AIB04119.1"/>
    <property type="molecule type" value="Genomic_DNA"/>
</dbReference>
<dbReference type="GO" id="GO:0015031">
    <property type="term" value="P:protein transport"/>
    <property type="evidence" value="ECO:0007669"/>
    <property type="project" value="UniProtKB-KW"/>
</dbReference>
<evidence type="ECO:0000256" key="7">
    <source>
        <dbReference type="ARBA" id="ARBA00023010"/>
    </source>
</evidence>
<dbReference type="RefSeq" id="YP_009131362.1">
    <property type="nucleotide sequence ID" value="NC_026851.1"/>
</dbReference>
<evidence type="ECO:0000256" key="1">
    <source>
        <dbReference type="ARBA" id="ARBA00004141"/>
    </source>
</evidence>
<keyword evidence="8 9" id="KW-0472">Membrane</keyword>
<keyword evidence="4 9" id="KW-0812">Transmembrane</keyword>
<evidence type="ECO:0000256" key="2">
    <source>
        <dbReference type="ARBA" id="ARBA00005751"/>
    </source>
</evidence>
<feature type="transmembrane region" description="Helical" evidence="9">
    <location>
        <begin position="21"/>
        <end position="42"/>
    </location>
</feature>
<evidence type="ECO:0000256" key="5">
    <source>
        <dbReference type="ARBA" id="ARBA00022927"/>
    </source>
</evidence>
<feature type="transmembrane region" description="Helical" evidence="9">
    <location>
        <begin position="185"/>
        <end position="208"/>
    </location>
</feature>
<feature type="transmembrane region" description="Helical" evidence="9">
    <location>
        <begin position="160"/>
        <end position="179"/>
    </location>
</feature>
<dbReference type="PROSITE" id="PS00755">
    <property type="entry name" value="SECY_1"/>
    <property type="match status" value="1"/>
</dbReference>
<dbReference type="InterPro" id="IPR002208">
    <property type="entry name" value="SecY/SEC61-alpha"/>
</dbReference>
<feature type="transmembrane region" description="Helical" evidence="9">
    <location>
        <begin position="128"/>
        <end position="148"/>
    </location>
</feature>
<keyword evidence="10" id="KW-0934">Plastid</keyword>
<sequence>MTNSLNSDAPNKLNKSAKDKLILLILIGLSIRLLKKIPLPWLNYGLLPELDSPTLLSIGITPLITSSILFQVFNFIPTFKKWRQEAEEEGSSNNKLSRLNKILTIAIACFQAFRFVNKLSPYIYGPSVTKFFVLGLLLVTGSMLLVWMSEIITENIYTSGTSLILSFTTILDEIVRLFAKILTASTISFLPIFFVYIFLLSLVVTIFARSLREFPLISSKQFYSETMPFTNLPFTLNPGAVMALISTESLVRIFESLLINQFHLSNLQSITWLIIIIRSILIVLLSYYCSIIQIDPLTITNQLQKMSISVDNQPPGEPTLLYLKTELKKVYLSGGIILVLLTQLTELIAFFSPQLDLRSYLSSLIIFFSGLLEVDQKIFIKEFQLVTTDKKNFE</sequence>
<protein>
    <submittedName>
        <fullName evidence="10">Preprotein translocase subunit secY</fullName>
    </submittedName>
</protein>
<keyword evidence="3" id="KW-0813">Transport</keyword>
<feature type="transmembrane region" description="Helical" evidence="9">
    <location>
        <begin position="54"/>
        <end position="77"/>
    </location>
</feature>
<reference evidence="10" key="1">
    <citation type="journal article" date="2015" name="Sci. Rep.">
        <title>Updating algal evolutionary relationships through plastid genome sequencing: did alveolate plastids emerge through endosymbiosis of an ochrophyte?</title>
        <authorList>
            <person name="Sevcikova T."/>
            <person name="Horak A."/>
            <person name="Klimes V."/>
            <person name="Zbrankova V."/>
            <person name="Demir-Hilton E."/>
            <person name="Sudek S."/>
            <person name="Jenkins J."/>
            <person name="Schmutz J."/>
            <person name="Pribyl P."/>
            <person name="Fousek J."/>
            <person name="Vlcek C."/>
            <person name="Lang B.F."/>
            <person name="Obornik M."/>
            <person name="Worden A.Z."/>
            <person name="Elias M."/>
        </authorList>
    </citation>
    <scope>NUCLEOTIDE SEQUENCE</scope>
</reference>
<evidence type="ECO:0000256" key="8">
    <source>
        <dbReference type="ARBA" id="ARBA00023136"/>
    </source>
</evidence>
<feature type="transmembrane region" description="Helical" evidence="9">
    <location>
        <begin position="270"/>
        <end position="289"/>
    </location>
</feature>
<dbReference type="Pfam" id="PF00344">
    <property type="entry name" value="SecY"/>
    <property type="match status" value="1"/>
</dbReference>
<evidence type="ECO:0000256" key="4">
    <source>
        <dbReference type="ARBA" id="ARBA00022692"/>
    </source>
</evidence>
<feature type="transmembrane region" description="Helical" evidence="9">
    <location>
        <begin position="330"/>
        <end position="351"/>
    </location>
</feature>
<proteinExistence type="inferred from homology"/>
<keyword evidence="5" id="KW-0653">Protein transport</keyword>
<keyword evidence="6 9" id="KW-1133">Transmembrane helix</keyword>
<comment type="subcellular location">
    <subcellularLocation>
        <location evidence="1">Membrane</location>
        <topology evidence="1">Multi-pass membrane protein</topology>
    </subcellularLocation>
</comment>
<comment type="similarity">
    <text evidence="2">Belongs to the SecY/SEC61-alpha family.</text>
</comment>
<evidence type="ECO:0000313" key="10">
    <source>
        <dbReference type="EMBL" id="AIB04119.1"/>
    </source>
</evidence>
<evidence type="ECO:0000256" key="3">
    <source>
        <dbReference type="ARBA" id="ARBA00022448"/>
    </source>
</evidence>
<dbReference type="InterPro" id="IPR030659">
    <property type="entry name" value="SecY_CS"/>
</dbReference>
<dbReference type="SUPFAM" id="SSF103491">
    <property type="entry name" value="Preprotein translocase SecY subunit"/>
    <property type="match status" value="1"/>
</dbReference>
<name>A0A0D3M5J9_9STRA</name>
<dbReference type="Gene3D" id="1.10.3370.10">
    <property type="entry name" value="SecY subunit domain"/>
    <property type="match status" value="1"/>
</dbReference>
<gene>
    <name evidence="10" type="primary">secY</name>
</gene>
<geneLocation type="plastid" evidence="10"/>
<evidence type="ECO:0000256" key="6">
    <source>
        <dbReference type="ARBA" id="ARBA00022989"/>
    </source>
</evidence>
<evidence type="ECO:0000256" key="9">
    <source>
        <dbReference type="SAM" id="Phobius"/>
    </source>
</evidence>
<dbReference type="GeneID" id="24121229"/>